<feature type="chain" id="PRO_5025329325" evidence="8">
    <location>
        <begin position="17"/>
        <end position="292"/>
    </location>
</feature>
<keyword evidence="8" id="KW-0732">Signal</keyword>
<dbReference type="PANTHER" id="PTHR47782">
    <property type="entry name" value="ZN(II)2CYS6 TRANSCRIPTION FACTOR (EUROFUNG)-RELATED"/>
    <property type="match status" value="1"/>
</dbReference>
<reference evidence="9" key="1">
    <citation type="journal article" date="2020" name="Stud. Mycol.">
        <title>101 Dothideomycetes genomes: a test case for predicting lifestyles and emergence of pathogens.</title>
        <authorList>
            <person name="Haridas S."/>
            <person name="Albert R."/>
            <person name="Binder M."/>
            <person name="Bloem J."/>
            <person name="Labutti K."/>
            <person name="Salamov A."/>
            <person name="Andreopoulos B."/>
            <person name="Baker S."/>
            <person name="Barry K."/>
            <person name="Bills G."/>
            <person name="Bluhm B."/>
            <person name="Cannon C."/>
            <person name="Castanera R."/>
            <person name="Culley D."/>
            <person name="Daum C."/>
            <person name="Ezra D."/>
            <person name="Gonzalez J."/>
            <person name="Henrissat B."/>
            <person name="Kuo A."/>
            <person name="Liang C."/>
            <person name="Lipzen A."/>
            <person name="Lutzoni F."/>
            <person name="Magnuson J."/>
            <person name="Mondo S."/>
            <person name="Nolan M."/>
            <person name="Ohm R."/>
            <person name="Pangilinan J."/>
            <person name="Park H.-J."/>
            <person name="Ramirez L."/>
            <person name="Alfaro M."/>
            <person name="Sun H."/>
            <person name="Tritt A."/>
            <person name="Yoshinaga Y."/>
            <person name="Zwiers L.-H."/>
            <person name="Turgeon B."/>
            <person name="Goodwin S."/>
            <person name="Spatafora J."/>
            <person name="Crous P."/>
            <person name="Grigoriev I."/>
        </authorList>
    </citation>
    <scope>NUCLEOTIDE SEQUENCE</scope>
    <source>
        <strain evidence="9">CBS 123094</strain>
    </source>
</reference>
<accession>A0A6A5WR77</accession>
<keyword evidence="7" id="KW-0539">Nucleus</keyword>
<keyword evidence="6" id="KW-0804">Transcription</keyword>
<dbReference type="PANTHER" id="PTHR47782:SF12">
    <property type="entry name" value="ZN(II)2CYS6 TRANSCRIPTION FACTOR (EUROFUNG)"/>
    <property type="match status" value="1"/>
</dbReference>
<dbReference type="OrthoDB" id="9970124at2759"/>
<keyword evidence="4" id="KW-0805">Transcription regulation</keyword>
<feature type="signal peptide" evidence="8">
    <location>
        <begin position="1"/>
        <end position="16"/>
    </location>
</feature>
<evidence type="ECO:0000256" key="7">
    <source>
        <dbReference type="ARBA" id="ARBA00023242"/>
    </source>
</evidence>
<gene>
    <name evidence="9" type="ORF">P154DRAFT_619260</name>
</gene>
<dbReference type="InterPro" id="IPR052202">
    <property type="entry name" value="Yeast_MetPath_Reg"/>
</dbReference>
<dbReference type="EMBL" id="ML977582">
    <property type="protein sequence ID" value="KAF2001585.1"/>
    <property type="molecule type" value="Genomic_DNA"/>
</dbReference>
<keyword evidence="2" id="KW-0479">Metal-binding</keyword>
<keyword evidence="5" id="KW-0238">DNA-binding</keyword>
<evidence type="ECO:0000256" key="4">
    <source>
        <dbReference type="ARBA" id="ARBA00023015"/>
    </source>
</evidence>
<dbReference type="GO" id="GO:0043565">
    <property type="term" value="F:sequence-specific DNA binding"/>
    <property type="evidence" value="ECO:0007669"/>
    <property type="project" value="TreeGrafter"/>
</dbReference>
<dbReference type="GO" id="GO:0046872">
    <property type="term" value="F:metal ion binding"/>
    <property type="evidence" value="ECO:0007669"/>
    <property type="project" value="UniProtKB-KW"/>
</dbReference>
<name>A0A6A5WR77_9PLEO</name>
<evidence type="ECO:0000256" key="1">
    <source>
        <dbReference type="ARBA" id="ARBA00004123"/>
    </source>
</evidence>
<dbReference type="GO" id="GO:0005634">
    <property type="term" value="C:nucleus"/>
    <property type="evidence" value="ECO:0007669"/>
    <property type="project" value="UniProtKB-SubCell"/>
</dbReference>
<keyword evidence="10" id="KW-1185">Reference proteome</keyword>
<protein>
    <submittedName>
        <fullName evidence="9">Uncharacterized protein</fullName>
    </submittedName>
</protein>
<evidence type="ECO:0000256" key="6">
    <source>
        <dbReference type="ARBA" id="ARBA00023163"/>
    </source>
</evidence>
<evidence type="ECO:0000256" key="5">
    <source>
        <dbReference type="ARBA" id="ARBA00023125"/>
    </source>
</evidence>
<evidence type="ECO:0000313" key="9">
    <source>
        <dbReference type="EMBL" id="KAF2001585.1"/>
    </source>
</evidence>
<evidence type="ECO:0000256" key="2">
    <source>
        <dbReference type="ARBA" id="ARBA00022723"/>
    </source>
</evidence>
<evidence type="ECO:0000313" key="10">
    <source>
        <dbReference type="Proteomes" id="UP000799779"/>
    </source>
</evidence>
<dbReference type="Proteomes" id="UP000799779">
    <property type="component" value="Unassembled WGS sequence"/>
</dbReference>
<proteinExistence type="predicted"/>
<dbReference type="CDD" id="cd12148">
    <property type="entry name" value="fungal_TF_MHR"/>
    <property type="match status" value="1"/>
</dbReference>
<comment type="subcellular location">
    <subcellularLocation>
        <location evidence="1">Nucleus</location>
    </subcellularLocation>
</comment>
<organism evidence="9 10">
    <name type="scientific">Amniculicola lignicola CBS 123094</name>
    <dbReference type="NCBI Taxonomy" id="1392246"/>
    <lineage>
        <taxon>Eukaryota</taxon>
        <taxon>Fungi</taxon>
        <taxon>Dikarya</taxon>
        <taxon>Ascomycota</taxon>
        <taxon>Pezizomycotina</taxon>
        <taxon>Dothideomycetes</taxon>
        <taxon>Pleosporomycetidae</taxon>
        <taxon>Pleosporales</taxon>
        <taxon>Amniculicolaceae</taxon>
        <taxon>Amniculicola</taxon>
    </lineage>
</organism>
<dbReference type="GO" id="GO:0045944">
    <property type="term" value="P:positive regulation of transcription by RNA polymerase II"/>
    <property type="evidence" value="ECO:0007669"/>
    <property type="project" value="TreeGrafter"/>
</dbReference>
<keyword evidence="3" id="KW-0862">Zinc</keyword>
<evidence type="ECO:0000256" key="3">
    <source>
        <dbReference type="ARBA" id="ARBA00022833"/>
    </source>
</evidence>
<evidence type="ECO:0000256" key="8">
    <source>
        <dbReference type="SAM" id="SignalP"/>
    </source>
</evidence>
<dbReference type="AlphaFoldDB" id="A0A6A5WR77"/>
<sequence>MALHSVFLAGLTLVYCVWISPKEVFNLKTSNDMNACSIVLYIITERWPAAKRYRDVFESVKQTVMESIEENGYEQRKVIKSLRPGLEETLKDMDSEEGRQQFEAMMTDMAGEPTSNIGMGKAFETSPTFNGFGTELFADEWTFGMGTSNDNTGFCDGLVAPELVPQQGFRFARPTSPITRYLALATLSAANIAKSSGVSIFVDVLLFPSTASFRLRVDTIFGRVDPVTNRALVLRAKLPSWEGSANLGNLSCPFGAGRTLEFRQFQSLAIPSSLQPASFSEAVNATTAVSRK</sequence>
<dbReference type="GO" id="GO:0000981">
    <property type="term" value="F:DNA-binding transcription factor activity, RNA polymerase II-specific"/>
    <property type="evidence" value="ECO:0007669"/>
    <property type="project" value="TreeGrafter"/>
</dbReference>